<dbReference type="PANTHER" id="PTHR11049:SF24">
    <property type="entry name" value="CYTOSOLIC ACYL COENZYME A THIOESTER HYDROLASE"/>
    <property type="match status" value="1"/>
</dbReference>
<comment type="similarity">
    <text evidence="1">Belongs to the acyl coenzyme A hydrolase family.</text>
</comment>
<dbReference type="EMBL" id="PXYW01000025">
    <property type="protein sequence ID" value="PSR33198.1"/>
    <property type="molecule type" value="Genomic_DNA"/>
</dbReference>
<keyword evidence="2 3" id="KW-0378">Hydrolase</keyword>
<comment type="caution">
    <text evidence="5">The sequence shown here is derived from an EMBL/GenBank/DDBJ whole genome shotgun (WGS) entry which is preliminary data.</text>
</comment>
<evidence type="ECO:0000256" key="1">
    <source>
        <dbReference type="ARBA" id="ARBA00010458"/>
    </source>
</evidence>
<sequence length="176" mass="19339">MSPTLKSCKEVILKVSLTNGRTVLYSRTEMTELVLPGDSNILGNILGGRVMHWIDLAAAMTAARHAGQVAVTASIDSLEFLHPIKVGQVVHLVAQINWAGRTSMEIGVEVFREDLTIADIKKTSTAYLTFVALDASGHPTEIPPLILSTPEEEARFQAAVTRRAERLRHRQRAQET</sequence>
<dbReference type="InterPro" id="IPR006683">
    <property type="entry name" value="Thioestr_dom"/>
</dbReference>
<dbReference type="GO" id="GO:0005829">
    <property type="term" value="C:cytosol"/>
    <property type="evidence" value="ECO:0007669"/>
    <property type="project" value="TreeGrafter"/>
</dbReference>
<evidence type="ECO:0000259" key="4">
    <source>
        <dbReference type="PROSITE" id="PS51770"/>
    </source>
</evidence>
<dbReference type="AlphaFoldDB" id="A0A2T2XFE4"/>
<dbReference type="SUPFAM" id="SSF54637">
    <property type="entry name" value="Thioesterase/thiol ester dehydrase-isomerase"/>
    <property type="match status" value="1"/>
</dbReference>
<dbReference type="GO" id="GO:0006637">
    <property type="term" value="P:acyl-CoA metabolic process"/>
    <property type="evidence" value="ECO:0007669"/>
    <property type="project" value="TreeGrafter"/>
</dbReference>
<feature type="domain" description="HotDog ACOT-type" evidence="4">
    <location>
        <begin position="24"/>
        <end position="136"/>
    </location>
</feature>
<protein>
    <submittedName>
        <fullName evidence="5">Acyl-CoA thioesterase</fullName>
    </submittedName>
</protein>
<dbReference type="GO" id="GO:0009062">
    <property type="term" value="P:fatty acid catabolic process"/>
    <property type="evidence" value="ECO:0007669"/>
    <property type="project" value="TreeGrafter"/>
</dbReference>
<dbReference type="Proteomes" id="UP000242972">
    <property type="component" value="Unassembled WGS sequence"/>
</dbReference>
<dbReference type="InterPro" id="IPR033120">
    <property type="entry name" value="HOTDOG_ACOT"/>
</dbReference>
<dbReference type="InterPro" id="IPR040170">
    <property type="entry name" value="Cytosol_ACT"/>
</dbReference>
<evidence type="ECO:0000313" key="5">
    <source>
        <dbReference type="EMBL" id="PSR33198.1"/>
    </source>
</evidence>
<evidence type="ECO:0000256" key="3">
    <source>
        <dbReference type="PROSITE-ProRule" id="PRU01106"/>
    </source>
</evidence>
<dbReference type="GO" id="GO:0052816">
    <property type="term" value="F:long-chain fatty acyl-CoA hydrolase activity"/>
    <property type="evidence" value="ECO:0007669"/>
    <property type="project" value="TreeGrafter"/>
</dbReference>
<reference evidence="5 6" key="1">
    <citation type="journal article" date="2014" name="BMC Genomics">
        <title>Comparison of environmental and isolate Sulfobacillus genomes reveals diverse carbon, sulfur, nitrogen, and hydrogen metabolisms.</title>
        <authorList>
            <person name="Justice N.B."/>
            <person name="Norman A."/>
            <person name="Brown C.T."/>
            <person name="Singh A."/>
            <person name="Thomas B.C."/>
            <person name="Banfield J.F."/>
        </authorList>
    </citation>
    <scope>NUCLEOTIDE SEQUENCE [LARGE SCALE GENOMIC DNA]</scope>
    <source>
        <strain evidence="5">AMDSBA4</strain>
    </source>
</reference>
<dbReference type="PROSITE" id="PS51770">
    <property type="entry name" value="HOTDOG_ACOT"/>
    <property type="match status" value="1"/>
</dbReference>
<dbReference type="PANTHER" id="PTHR11049">
    <property type="entry name" value="ACYL COENZYME A THIOESTER HYDROLASE"/>
    <property type="match status" value="1"/>
</dbReference>
<gene>
    <name evidence="5" type="ORF">C7B46_11015</name>
</gene>
<organism evidence="5 6">
    <name type="scientific">Sulfobacillus benefaciens</name>
    <dbReference type="NCBI Taxonomy" id="453960"/>
    <lineage>
        <taxon>Bacteria</taxon>
        <taxon>Bacillati</taxon>
        <taxon>Bacillota</taxon>
        <taxon>Clostridia</taxon>
        <taxon>Eubacteriales</taxon>
        <taxon>Clostridiales Family XVII. Incertae Sedis</taxon>
        <taxon>Sulfobacillus</taxon>
    </lineage>
</organism>
<dbReference type="Pfam" id="PF03061">
    <property type="entry name" value="4HBT"/>
    <property type="match status" value="1"/>
</dbReference>
<dbReference type="InterPro" id="IPR029069">
    <property type="entry name" value="HotDog_dom_sf"/>
</dbReference>
<name>A0A2T2XFE4_9FIRM</name>
<dbReference type="CDD" id="cd03442">
    <property type="entry name" value="BFIT_BACH"/>
    <property type="match status" value="1"/>
</dbReference>
<evidence type="ECO:0000256" key="2">
    <source>
        <dbReference type="ARBA" id="ARBA00022801"/>
    </source>
</evidence>
<proteinExistence type="inferred from homology"/>
<evidence type="ECO:0000313" key="6">
    <source>
        <dbReference type="Proteomes" id="UP000242972"/>
    </source>
</evidence>
<dbReference type="Gene3D" id="3.10.129.10">
    <property type="entry name" value="Hotdog Thioesterase"/>
    <property type="match status" value="1"/>
</dbReference>
<accession>A0A2T2XFE4</accession>